<accession>A0A922D1Y7</accession>
<protein>
    <recommendedName>
        <fullName evidence="3">U-box domain-containing protein</fullName>
    </recommendedName>
</protein>
<dbReference type="CDD" id="cd16664">
    <property type="entry name" value="RING-Ubox_PUB"/>
    <property type="match status" value="1"/>
</dbReference>
<keyword evidence="2" id="KW-0472">Membrane</keyword>
<proteinExistence type="predicted"/>
<dbReference type="AlphaFoldDB" id="A0A922D1Y7"/>
<feature type="transmembrane region" description="Helical" evidence="2">
    <location>
        <begin position="712"/>
        <end position="744"/>
    </location>
</feature>
<evidence type="ECO:0000256" key="2">
    <source>
        <dbReference type="SAM" id="Phobius"/>
    </source>
</evidence>
<dbReference type="InterPro" id="IPR045210">
    <property type="entry name" value="RING-Ubox_PUB"/>
</dbReference>
<feature type="compositionally biased region" description="Pro residues" evidence="1">
    <location>
        <begin position="832"/>
        <end position="845"/>
    </location>
</feature>
<comment type="caution">
    <text evidence="4">The sequence shown here is derived from an EMBL/GenBank/DDBJ whole genome shotgun (WGS) entry which is preliminary data.</text>
</comment>
<evidence type="ECO:0000259" key="3">
    <source>
        <dbReference type="PROSITE" id="PS51698"/>
    </source>
</evidence>
<dbReference type="PANTHER" id="PTHR23315">
    <property type="entry name" value="U BOX DOMAIN-CONTAINING"/>
    <property type="match status" value="1"/>
</dbReference>
<dbReference type="GO" id="GO:0004842">
    <property type="term" value="F:ubiquitin-protein transferase activity"/>
    <property type="evidence" value="ECO:0007669"/>
    <property type="project" value="InterPro"/>
</dbReference>
<reference evidence="4" key="1">
    <citation type="submission" date="2021-01" db="EMBL/GenBank/DDBJ databases">
        <authorList>
            <person name="Lovell J.T."/>
            <person name="Bentley N."/>
            <person name="Bhattarai G."/>
            <person name="Jenkins J.W."/>
            <person name="Sreedasyam A."/>
            <person name="Alarcon Y."/>
            <person name="Bock C."/>
            <person name="Boston L."/>
            <person name="Carlson J."/>
            <person name="Cervantes K."/>
            <person name="Clermont K."/>
            <person name="Krom N."/>
            <person name="Kubenka K."/>
            <person name="Mamidi S."/>
            <person name="Mattison C."/>
            <person name="Monteros M."/>
            <person name="Pisani C."/>
            <person name="Plott C."/>
            <person name="Rajasekar S."/>
            <person name="Rhein H.S."/>
            <person name="Rohla C."/>
            <person name="Song M."/>
            <person name="Hilaire R.S."/>
            <person name="Shu S."/>
            <person name="Wells L."/>
            <person name="Wang X."/>
            <person name="Webber J."/>
            <person name="Heerema R.J."/>
            <person name="Klein P."/>
            <person name="Conner P."/>
            <person name="Grauke L."/>
            <person name="Grimwood J."/>
            <person name="Schmutz J."/>
            <person name="Randall J.J."/>
        </authorList>
    </citation>
    <scope>NUCLEOTIDE SEQUENCE</scope>
    <source>
        <tissue evidence="4">Leaf</tissue>
    </source>
</reference>
<dbReference type="PROSITE" id="PS51698">
    <property type="entry name" value="U_BOX"/>
    <property type="match status" value="1"/>
</dbReference>
<dbReference type="EMBL" id="CM031839">
    <property type="protein sequence ID" value="KAG6674997.1"/>
    <property type="molecule type" value="Genomic_DNA"/>
</dbReference>
<sequence>MQVHRLMCLELKKFIDRISEILPAIESAPPRCTSGIQALCTLKIAMDKANLLIQHCSESSKLYLAITTERIVSRCERIRKPWVVSLSQIQNMVPLLLAGKISGIARDLRSTKFPVAPAEEEAGKVILGLLRQAIPVSNSVNDLELEAVQLAASTLKITFPSAVLIEKRSIKRLLDKATDTDPKKKILKWLFYLLRKYGEIIGRNQDDDSHMQHDETRANDFGTPEPPKEFKCPISMQVMHDPMIIASGMTFERFWIEQWFNEGNQTCPITHMKLDNLFMAPNSILKELIDAWSSQQGITIPDPYLEPNICSLFSRDSSVSSSIASFPSSVNNLNLHLSAVSIRSSGTDDILEILDDFSESRLSCRHGQKNAVSEKLNHSTETYGNMLASLSKLATLSWGSQCKTVRDVNKTLQENKHACHTSISNSCVEPLIKFLKDAHGLTDVKEQRDGAEVLLAILRNNSSEMLLFDKDGIYVLASYIETEITGEVLGIIEILSSQPEYKSMIVATGVLPSILKVLNTKTRDFHSIAMKILCNLSCNCDIGYHMVYLDCIPKLIRLLGDPDLARFCIEIIRNLCSIEEVRIAVAETGSCISNISQILETGTKEEQEHAAGVLLFVCREHADFCQLVMRDTILQSLVDLSLNGNSRGQIIASELLQLLEHVKDDPAECSIPETDLALLDISSSSSSHRFTVFKIVFGGSVLVSGVRTGPHFFSLIFSFSFLFFLFLFPFPSFSFFSSSFFFLLSRVRSSAPFLSFRRRPFDRPVLCRPATVWCTVTTVLFPFYHRSSPPIFRAIGPAVSFREPPEVAAPALFLPLSPESSSAQTAAVRPPFGSPPVSFEPPPSGTPSHQISPPSGQPFGRKSHLKPHGFWFDPPPSLHLRPPFLHHFITGPFPS</sequence>
<keyword evidence="2" id="KW-1133">Transmembrane helix</keyword>
<feature type="domain" description="U-box" evidence="3">
    <location>
        <begin position="225"/>
        <end position="299"/>
    </location>
</feature>
<dbReference type="Pfam" id="PF04564">
    <property type="entry name" value="U-box"/>
    <property type="match status" value="1"/>
</dbReference>
<dbReference type="InterPro" id="IPR003613">
    <property type="entry name" value="Ubox_domain"/>
</dbReference>
<feature type="region of interest" description="Disordered" evidence="1">
    <location>
        <begin position="204"/>
        <end position="226"/>
    </location>
</feature>
<dbReference type="GO" id="GO:0016567">
    <property type="term" value="P:protein ubiquitination"/>
    <property type="evidence" value="ECO:0007669"/>
    <property type="project" value="InterPro"/>
</dbReference>
<dbReference type="Pfam" id="PF05804">
    <property type="entry name" value="KAP"/>
    <property type="match status" value="1"/>
</dbReference>
<evidence type="ECO:0000313" key="4">
    <source>
        <dbReference type="EMBL" id="KAG6674997.1"/>
    </source>
</evidence>
<feature type="region of interest" description="Disordered" evidence="1">
    <location>
        <begin position="824"/>
        <end position="861"/>
    </location>
</feature>
<feature type="transmembrane region" description="Helical" evidence="2">
    <location>
        <begin position="765"/>
        <end position="784"/>
    </location>
</feature>
<feature type="compositionally biased region" description="Basic and acidic residues" evidence="1">
    <location>
        <begin position="204"/>
        <end position="218"/>
    </location>
</feature>
<dbReference type="PANTHER" id="PTHR23315:SF239">
    <property type="entry name" value="RING-TYPE E3 UBIQUITIN TRANSFERASE"/>
    <property type="match status" value="1"/>
</dbReference>
<name>A0A922D1Y7_CARIL</name>
<keyword evidence="2" id="KW-0812">Transmembrane</keyword>
<dbReference type="Proteomes" id="UP000811246">
    <property type="component" value="Chromosome 15"/>
</dbReference>
<gene>
    <name evidence="4" type="ORF">I3842_15G076300</name>
</gene>
<dbReference type="SMART" id="SM00504">
    <property type="entry name" value="Ubox"/>
    <property type="match status" value="1"/>
</dbReference>
<evidence type="ECO:0000256" key="1">
    <source>
        <dbReference type="SAM" id="MobiDB-lite"/>
    </source>
</evidence>
<evidence type="ECO:0000313" key="5">
    <source>
        <dbReference type="Proteomes" id="UP000811246"/>
    </source>
</evidence>
<organism evidence="4 5">
    <name type="scientific">Carya illinoinensis</name>
    <name type="common">Pecan</name>
    <dbReference type="NCBI Taxonomy" id="32201"/>
    <lineage>
        <taxon>Eukaryota</taxon>
        <taxon>Viridiplantae</taxon>
        <taxon>Streptophyta</taxon>
        <taxon>Embryophyta</taxon>
        <taxon>Tracheophyta</taxon>
        <taxon>Spermatophyta</taxon>
        <taxon>Magnoliopsida</taxon>
        <taxon>eudicotyledons</taxon>
        <taxon>Gunneridae</taxon>
        <taxon>Pentapetalae</taxon>
        <taxon>rosids</taxon>
        <taxon>fabids</taxon>
        <taxon>Fagales</taxon>
        <taxon>Juglandaceae</taxon>
        <taxon>Carya</taxon>
    </lineage>
</organism>